<dbReference type="AlphaFoldDB" id="A0AAV2P9B7"/>
<accession>A0AAV2P9B7</accession>
<name>A0AAV2P9B7_9HYME</name>
<reference evidence="1" key="1">
    <citation type="submission" date="2024-04" db="EMBL/GenBank/DDBJ databases">
        <authorList>
            <consortium name="Molecular Ecology Group"/>
        </authorList>
    </citation>
    <scope>NUCLEOTIDE SEQUENCE</scope>
</reference>
<gene>
    <name evidence="1" type="ORF">LPLAT_LOCUS13950</name>
</gene>
<protein>
    <submittedName>
        <fullName evidence="1">Uncharacterized protein</fullName>
    </submittedName>
</protein>
<sequence length="133" mass="14718">MRVSLTLIRKQSFTVLNLAQVHLLFNSMYRAKESSISAADFSVTHVTEKGKDGENVTTVKFDTVRSASATGNARLSGPMMATGWIFLSLRWDLEASLVARFPVAIVLHPKLPASHVRLIHLELSGHSLPRLHN</sequence>
<keyword evidence="2" id="KW-1185">Reference proteome</keyword>
<evidence type="ECO:0000313" key="2">
    <source>
        <dbReference type="Proteomes" id="UP001497644"/>
    </source>
</evidence>
<dbReference type="Proteomes" id="UP001497644">
    <property type="component" value="Chromosome 9"/>
</dbReference>
<proteinExistence type="predicted"/>
<organism evidence="1 2">
    <name type="scientific">Lasius platythorax</name>
    <dbReference type="NCBI Taxonomy" id="488582"/>
    <lineage>
        <taxon>Eukaryota</taxon>
        <taxon>Metazoa</taxon>
        <taxon>Ecdysozoa</taxon>
        <taxon>Arthropoda</taxon>
        <taxon>Hexapoda</taxon>
        <taxon>Insecta</taxon>
        <taxon>Pterygota</taxon>
        <taxon>Neoptera</taxon>
        <taxon>Endopterygota</taxon>
        <taxon>Hymenoptera</taxon>
        <taxon>Apocrita</taxon>
        <taxon>Aculeata</taxon>
        <taxon>Formicoidea</taxon>
        <taxon>Formicidae</taxon>
        <taxon>Formicinae</taxon>
        <taxon>Lasius</taxon>
        <taxon>Lasius</taxon>
    </lineage>
</organism>
<dbReference type="EMBL" id="OZ034832">
    <property type="protein sequence ID" value="CAL1688927.1"/>
    <property type="molecule type" value="Genomic_DNA"/>
</dbReference>
<evidence type="ECO:0000313" key="1">
    <source>
        <dbReference type="EMBL" id="CAL1688927.1"/>
    </source>
</evidence>